<evidence type="ECO:0000259" key="1">
    <source>
        <dbReference type="PROSITE" id="PS50181"/>
    </source>
</evidence>
<accession>A0AAV2SM37</accession>
<proteinExistence type="predicted"/>
<dbReference type="InterPro" id="IPR036047">
    <property type="entry name" value="F-box-like_dom_sf"/>
</dbReference>
<comment type="caution">
    <text evidence="2">The sequence shown here is derived from an EMBL/GenBank/DDBJ whole genome shotgun (WGS) entry which is preliminary data.</text>
</comment>
<organism evidence="2 3">
    <name type="scientific">Meganyctiphanes norvegica</name>
    <name type="common">Northern krill</name>
    <name type="synonym">Thysanopoda norvegica</name>
    <dbReference type="NCBI Taxonomy" id="48144"/>
    <lineage>
        <taxon>Eukaryota</taxon>
        <taxon>Metazoa</taxon>
        <taxon>Ecdysozoa</taxon>
        <taxon>Arthropoda</taxon>
        <taxon>Crustacea</taxon>
        <taxon>Multicrustacea</taxon>
        <taxon>Malacostraca</taxon>
        <taxon>Eumalacostraca</taxon>
        <taxon>Eucarida</taxon>
        <taxon>Euphausiacea</taxon>
        <taxon>Euphausiidae</taxon>
        <taxon>Meganyctiphanes</taxon>
    </lineage>
</organism>
<dbReference type="Pfam" id="PF12937">
    <property type="entry name" value="F-box-like"/>
    <property type="match status" value="1"/>
</dbReference>
<feature type="domain" description="F-box" evidence="1">
    <location>
        <begin position="3"/>
        <end position="50"/>
    </location>
</feature>
<sequence>MNTCIWETLPPEILFKIFQGVWAKDLVYSVSLVCKTWYGILQQPQFWMKQIKYLGISMTQTLRNDLIRYQIPGDICYFLKTLVFIAKGFIYKGISHNYEEEGRWQVCEGNLVITAAFLMLREPYKLILQLEKNRKIEKNLHLLLTIVKYSECLVDFNDKNGWRTCDPSDDLIMSLRDPNSKCRISDFKGCIRNVSLMPPDVTVLCLSISDDEQASSILPELNNLEYLNFITLHVPSGCISLKSFVTCLPEMKYWGGSRTRLFISHAKDDDAQWIVEVIHKLMPPSCGYSWLVFTSCQLTLSGWCKVLEGISSTEAIVGMLAVSPRCSVEPWGSEELFRKHLSTSATYPYSPYEPGVSCEDYTSVHIYDSDSDIFDW</sequence>
<gene>
    <name evidence="2" type="ORF">MNOR_LOCUS38407</name>
</gene>
<reference evidence="2 3" key="1">
    <citation type="submission" date="2024-05" db="EMBL/GenBank/DDBJ databases">
        <authorList>
            <person name="Wallberg A."/>
        </authorList>
    </citation>
    <scope>NUCLEOTIDE SEQUENCE [LARGE SCALE GENOMIC DNA]</scope>
</reference>
<evidence type="ECO:0000313" key="3">
    <source>
        <dbReference type="Proteomes" id="UP001497623"/>
    </source>
</evidence>
<name>A0AAV2SM37_MEGNR</name>
<dbReference type="Proteomes" id="UP001497623">
    <property type="component" value="Unassembled WGS sequence"/>
</dbReference>
<dbReference type="PROSITE" id="PS50181">
    <property type="entry name" value="FBOX"/>
    <property type="match status" value="1"/>
</dbReference>
<protein>
    <recommendedName>
        <fullName evidence="1">F-box domain-containing protein</fullName>
    </recommendedName>
</protein>
<evidence type="ECO:0000313" key="2">
    <source>
        <dbReference type="EMBL" id="CAL4211710.1"/>
    </source>
</evidence>
<dbReference type="InterPro" id="IPR001810">
    <property type="entry name" value="F-box_dom"/>
</dbReference>
<dbReference type="SUPFAM" id="SSF81383">
    <property type="entry name" value="F-box domain"/>
    <property type="match status" value="1"/>
</dbReference>
<keyword evidence="3" id="KW-1185">Reference proteome</keyword>
<dbReference type="EMBL" id="CAXKWB010086938">
    <property type="protein sequence ID" value="CAL4211710.1"/>
    <property type="molecule type" value="Genomic_DNA"/>
</dbReference>
<dbReference type="Gene3D" id="1.20.1280.50">
    <property type="match status" value="1"/>
</dbReference>
<dbReference type="AlphaFoldDB" id="A0AAV2SM37"/>